<dbReference type="CDD" id="cd01948">
    <property type="entry name" value="EAL"/>
    <property type="match status" value="1"/>
</dbReference>
<dbReference type="InterPro" id="IPR001633">
    <property type="entry name" value="EAL_dom"/>
</dbReference>
<dbReference type="SUPFAM" id="SSF141868">
    <property type="entry name" value="EAL domain-like"/>
    <property type="match status" value="1"/>
</dbReference>
<evidence type="ECO:0000313" key="2">
    <source>
        <dbReference type="EMBL" id="SDH01809.1"/>
    </source>
</evidence>
<dbReference type="RefSeq" id="WP_091270584.1">
    <property type="nucleotide sequence ID" value="NZ_FNDK01000001.1"/>
</dbReference>
<dbReference type="SUPFAM" id="SSF103190">
    <property type="entry name" value="Sensory domain-like"/>
    <property type="match status" value="1"/>
</dbReference>
<accession>A0A1G7YZT2</accession>
<keyword evidence="3" id="KW-1185">Reference proteome</keyword>
<dbReference type="InterPro" id="IPR050706">
    <property type="entry name" value="Cyclic-di-GMP_PDE-like"/>
</dbReference>
<dbReference type="GO" id="GO:0071111">
    <property type="term" value="F:cyclic-guanylate-specific phosphodiesterase activity"/>
    <property type="evidence" value="ECO:0007669"/>
    <property type="project" value="InterPro"/>
</dbReference>
<dbReference type="PANTHER" id="PTHR33121">
    <property type="entry name" value="CYCLIC DI-GMP PHOSPHODIESTERASE PDEF"/>
    <property type="match status" value="1"/>
</dbReference>
<dbReference type="Pfam" id="PF10388">
    <property type="entry name" value="YkuI_C"/>
    <property type="match status" value="1"/>
</dbReference>
<dbReference type="AlphaFoldDB" id="A0A1G7YZT2"/>
<dbReference type="EMBL" id="FNDK01000001">
    <property type="protein sequence ID" value="SDH01809.1"/>
    <property type="molecule type" value="Genomic_DNA"/>
</dbReference>
<feature type="domain" description="EAL" evidence="1">
    <location>
        <begin position="1"/>
        <end position="250"/>
    </location>
</feature>
<dbReference type="Pfam" id="PF00563">
    <property type="entry name" value="EAL"/>
    <property type="match status" value="1"/>
</dbReference>
<dbReference type="Proteomes" id="UP000199163">
    <property type="component" value="Unassembled WGS sequence"/>
</dbReference>
<organism evidence="2 3">
    <name type="scientific">Alteribacillus persepolensis</name>
    <dbReference type="NCBI Taxonomy" id="568899"/>
    <lineage>
        <taxon>Bacteria</taxon>
        <taxon>Bacillati</taxon>
        <taxon>Bacillota</taxon>
        <taxon>Bacilli</taxon>
        <taxon>Bacillales</taxon>
        <taxon>Bacillaceae</taxon>
        <taxon>Alteribacillus</taxon>
    </lineage>
</organism>
<proteinExistence type="predicted"/>
<dbReference type="Gene3D" id="3.20.20.450">
    <property type="entry name" value="EAL domain"/>
    <property type="match status" value="1"/>
</dbReference>
<dbReference type="STRING" id="568899.SAMN05192534_101335"/>
<evidence type="ECO:0000259" key="1">
    <source>
        <dbReference type="PROSITE" id="PS50883"/>
    </source>
</evidence>
<dbReference type="Gene3D" id="3.30.450.20">
    <property type="entry name" value="PAS domain"/>
    <property type="match status" value="1"/>
</dbReference>
<name>A0A1G7YZT2_9BACI</name>
<dbReference type="OrthoDB" id="1673646at2"/>
<dbReference type="InterPro" id="IPR029151">
    <property type="entry name" value="Sensor-like_sf"/>
</dbReference>
<dbReference type="Gene3D" id="1.20.5.170">
    <property type="match status" value="1"/>
</dbReference>
<dbReference type="PANTHER" id="PTHR33121:SF82">
    <property type="entry name" value="SIGNAL TRANSDUCTION PROTEIN CONTAINING A EAL DOMAIN"/>
    <property type="match status" value="1"/>
</dbReference>
<gene>
    <name evidence="2" type="ORF">SAMN05192534_101335</name>
</gene>
<protein>
    <submittedName>
        <fullName evidence="2">EAL domain, c-di-GMP-specific phosphodiesterase class I (Or its enzymatically inactive variant)</fullName>
    </submittedName>
</protein>
<sequence length="406" mass="47783">MDVLDVVMNKGNAFPFFQPIISADKQEVTGYEVLPRYQKENNDIISLSPILNDTAIPEEYRVELDEHIRHQALQHYITENRDDYLFLNVDANVIAADGGETFFEKLAYYTNQGIALEHIILEIKEHHFQGSTSQLKHFIQYVQSMNMKVALDDVGKSTSNLNSITYLEPDIIKVHLGFMEDHSFPSIFREMLHSLSMISRKIGASLLFDNISEFHQLNYAWRHGARYYQGHYLGRPSNTTVDKTTFAASLRKDFHHFLQFEKKKIQAQYGLIDTLNARLYEHIKATKEVSDIDKLTQDVAKSFEDIAFRVYICNQEGFQQSGNALLDQDGQWQYRKEERHRNWSWRPYFLENIIKMNYEKRGILSDLYTDIHKGERIRTYSYPVNEELYVFLDIPYSYLYEQDFLL</sequence>
<dbReference type="InterPro" id="IPR018842">
    <property type="entry name" value="YkuI_C"/>
</dbReference>
<dbReference type="InterPro" id="IPR035919">
    <property type="entry name" value="EAL_sf"/>
</dbReference>
<reference evidence="2 3" key="1">
    <citation type="submission" date="2016-10" db="EMBL/GenBank/DDBJ databases">
        <authorList>
            <person name="de Groot N.N."/>
        </authorList>
    </citation>
    <scope>NUCLEOTIDE SEQUENCE [LARGE SCALE GENOMIC DNA]</scope>
    <source>
        <strain evidence="2 3">DSM 21632</strain>
    </source>
</reference>
<evidence type="ECO:0000313" key="3">
    <source>
        <dbReference type="Proteomes" id="UP000199163"/>
    </source>
</evidence>
<dbReference type="PROSITE" id="PS50883">
    <property type="entry name" value="EAL"/>
    <property type="match status" value="1"/>
</dbReference>
<dbReference type="SMART" id="SM00052">
    <property type="entry name" value="EAL"/>
    <property type="match status" value="1"/>
</dbReference>